<dbReference type="OMA" id="IRKCRVN"/>
<evidence type="ECO:0000313" key="1">
    <source>
        <dbReference type="EMBL" id="ALC43399.1"/>
    </source>
</evidence>
<organism evidence="1 2">
    <name type="scientific">Drosophila busckii</name>
    <name type="common">Fruit fly</name>
    <dbReference type="NCBI Taxonomy" id="30019"/>
    <lineage>
        <taxon>Eukaryota</taxon>
        <taxon>Metazoa</taxon>
        <taxon>Ecdysozoa</taxon>
        <taxon>Arthropoda</taxon>
        <taxon>Hexapoda</taxon>
        <taxon>Insecta</taxon>
        <taxon>Pterygota</taxon>
        <taxon>Neoptera</taxon>
        <taxon>Endopterygota</taxon>
        <taxon>Diptera</taxon>
        <taxon>Brachycera</taxon>
        <taxon>Muscomorpha</taxon>
        <taxon>Ephydroidea</taxon>
        <taxon>Drosophilidae</taxon>
        <taxon>Drosophila</taxon>
    </lineage>
</organism>
<sequence length="96" mass="11094">TPVKIKKIVVKIPRHPYIRPQADLERVTMRKCRVNLERMKSQQFPEFSVNSKQKRCCVRVARLPNVARSELSVTPASSVVYSDFSDGKSVEYKMLI</sequence>
<dbReference type="EMBL" id="CP012525">
    <property type="protein sequence ID" value="ALC43399.1"/>
    <property type="molecule type" value="Genomic_DNA"/>
</dbReference>
<gene>
    <name evidence="1" type="ORF">Dbus_chr3Lg565</name>
</gene>
<dbReference type="OrthoDB" id="7881780at2759"/>
<reference evidence="1 2" key="1">
    <citation type="submission" date="2015-08" db="EMBL/GenBank/DDBJ databases">
        <title>Ancestral chromatin configuration constrains chromatin evolution on differentiating sex chromosomes in Drosophila.</title>
        <authorList>
            <person name="Zhou Q."/>
            <person name="Bachtrog D."/>
        </authorList>
    </citation>
    <scope>NUCLEOTIDE SEQUENCE [LARGE SCALE GENOMIC DNA]</scope>
    <source>
        <tissue evidence="1">Whole larvae</tissue>
    </source>
</reference>
<feature type="non-terminal residue" evidence="1">
    <location>
        <position position="1"/>
    </location>
</feature>
<proteinExistence type="predicted"/>
<feature type="non-terminal residue" evidence="1">
    <location>
        <position position="96"/>
    </location>
</feature>
<name>A0A0M3QW23_DROBS</name>
<dbReference type="AlphaFoldDB" id="A0A0M3QW23"/>
<keyword evidence="2" id="KW-1185">Reference proteome</keyword>
<dbReference type="Proteomes" id="UP000494163">
    <property type="component" value="Chromosome 3L"/>
</dbReference>
<accession>A0A0M3QW23</accession>
<evidence type="ECO:0000313" key="2">
    <source>
        <dbReference type="Proteomes" id="UP000494163"/>
    </source>
</evidence>
<protein>
    <submittedName>
        <fullName evidence="1">HP4</fullName>
    </submittedName>
</protein>